<organism evidence="2 3">
    <name type="scientific">Glonium stellatum</name>
    <dbReference type="NCBI Taxonomy" id="574774"/>
    <lineage>
        <taxon>Eukaryota</taxon>
        <taxon>Fungi</taxon>
        <taxon>Dikarya</taxon>
        <taxon>Ascomycota</taxon>
        <taxon>Pezizomycotina</taxon>
        <taxon>Dothideomycetes</taxon>
        <taxon>Pleosporomycetidae</taxon>
        <taxon>Gloniales</taxon>
        <taxon>Gloniaceae</taxon>
        <taxon>Glonium</taxon>
    </lineage>
</organism>
<dbReference type="OrthoDB" id="2379805at2759"/>
<name>A0A8E2F2L0_9PEZI</name>
<keyword evidence="3" id="KW-1185">Reference proteome</keyword>
<dbReference type="GO" id="GO:0004096">
    <property type="term" value="F:catalase activity"/>
    <property type="evidence" value="ECO:0007669"/>
    <property type="project" value="InterPro"/>
</dbReference>
<evidence type="ECO:0000259" key="1">
    <source>
        <dbReference type="Pfam" id="PF00199"/>
    </source>
</evidence>
<dbReference type="AlphaFoldDB" id="A0A8E2F2L0"/>
<dbReference type="Gene3D" id="2.40.180.10">
    <property type="entry name" value="Catalase core domain"/>
    <property type="match status" value="1"/>
</dbReference>
<feature type="domain" description="Catalase core" evidence="1">
    <location>
        <begin position="18"/>
        <end position="176"/>
    </location>
</feature>
<dbReference type="GO" id="GO:0020037">
    <property type="term" value="F:heme binding"/>
    <property type="evidence" value="ECO:0007669"/>
    <property type="project" value="InterPro"/>
</dbReference>
<evidence type="ECO:0000313" key="2">
    <source>
        <dbReference type="EMBL" id="OCL08981.1"/>
    </source>
</evidence>
<accession>A0A8E2F2L0</accession>
<sequence length="179" mass="19723">PTPLEEWLGTHPETRAFLAAPKPSPASFAQERYFGVTALEFVGSGGARTAFRYRVEPVEGVRTLGGEELKGRPADYLFKEVEERVVGGRAVEFRVLAQLAGEGDVVDDATVHWPESREVVELGVVRADALVREEEQAAQQKRIIFDPIPRVEGIEPSADPLLDVRASVYLISGRERRAA</sequence>
<feature type="non-terminal residue" evidence="2">
    <location>
        <position position="1"/>
    </location>
</feature>
<dbReference type="SUPFAM" id="SSF56634">
    <property type="entry name" value="Heme-dependent catalase-like"/>
    <property type="match status" value="1"/>
</dbReference>
<dbReference type="EMBL" id="KV749542">
    <property type="protein sequence ID" value="OCL08981.1"/>
    <property type="molecule type" value="Genomic_DNA"/>
</dbReference>
<protein>
    <submittedName>
        <fullName evidence="2">Heme-dependent catalase</fullName>
    </submittedName>
</protein>
<dbReference type="Pfam" id="PF00199">
    <property type="entry name" value="Catalase"/>
    <property type="match status" value="1"/>
</dbReference>
<dbReference type="InterPro" id="IPR020835">
    <property type="entry name" value="Catalase_sf"/>
</dbReference>
<reference evidence="2 3" key="1">
    <citation type="journal article" date="2016" name="Nat. Commun.">
        <title>Ectomycorrhizal ecology is imprinted in the genome of the dominant symbiotic fungus Cenococcum geophilum.</title>
        <authorList>
            <consortium name="DOE Joint Genome Institute"/>
            <person name="Peter M."/>
            <person name="Kohler A."/>
            <person name="Ohm R.A."/>
            <person name="Kuo A."/>
            <person name="Krutzmann J."/>
            <person name="Morin E."/>
            <person name="Arend M."/>
            <person name="Barry K.W."/>
            <person name="Binder M."/>
            <person name="Choi C."/>
            <person name="Clum A."/>
            <person name="Copeland A."/>
            <person name="Grisel N."/>
            <person name="Haridas S."/>
            <person name="Kipfer T."/>
            <person name="LaButti K."/>
            <person name="Lindquist E."/>
            <person name="Lipzen A."/>
            <person name="Maire R."/>
            <person name="Meier B."/>
            <person name="Mihaltcheva S."/>
            <person name="Molinier V."/>
            <person name="Murat C."/>
            <person name="Poggeler S."/>
            <person name="Quandt C.A."/>
            <person name="Sperisen C."/>
            <person name="Tritt A."/>
            <person name="Tisserant E."/>
            <person name="Crous P.W."/>
            <person name="Henrissat B."/>
            <person name="Nehls U."/>
            <person name="Egli S."/>
            <person name="Spatafora J.W."/>
            <person name="Grigoriev I.V."/>
            <person name="Martin F.M."/>
        </authorList>
    </citation>
    <scope>NUCLEOTIDE SEQUENCE [LARGE SCALE GENOMIC DNA]</scope>
    <source>
        <strain evidence="2 3">CBS 207.34</strain>
    </source>
</reference>
<dbReference type="InterPro" id="IPR011614">
    <property type="entry name" value="Catalase_core"/>
</dbReference>
<evidence type="ECO:0000313" key="3">
    <source>
        <dbReference type="Proteomes" id="UP000250140"/>
    </source>
</evidence>
<dbReference type="Proteomes" id="UP000250140">
    <property type="component" value="Unassembled WGS sequence"/>
</dbReference>
<gene>
    <name evidence="2" type="ORF">AOQ84DRAFT_292092</name>
</gene>
<proteinExistence type="predicted"/>